<reference evidence="2" key="1">
    <citation type="submission" date="2016-11" db="UniProtKB">
        <authorList>
            <consortium name="WormBaseParasite"/>
        </authorList>
    </citation>
    <scope>IDENTIFICATION</scope>
</reference>
<protein>
    <submittedName>
        <fullName evidence="2">HTH_Tnp_Tc3_1 domain-containing protein</fullName>
    </submittedName>
</protein>
<keyword evidence="1" id="KW-1185">Reference proteome</keyword>
<sequence length="35" mass="4218">MYYSYDFYYLKITNISHEQIGSLLKMNATSLYCDQ</sequence>
<evidence type="ECO:0000313" key="1">
    <source>
        <dbReference type="Proteomes" id="UP000095283"/>
    </source>
</evidence>
<dbReference type="AlphaFoldDB" id="A0A1I7XC54"/>
<dbReference type="Proteomes" id="UP000095283">
    <property type="component" value="Unplaced"/>
</dbReference>
<dbReference type="WBParaSite" id="Hba_15026">
    <property type="protein sequence ID" value="Hba_15026"/>
    <property type="gene ID" value="Hba_15026"/>
</dbReference>
<proteinExistence type="predicted"/>
<organism evidence="1 2">
    <name type="scientific">Heterorhabditis bacteriophora</name>
    <name type="common">Entomopathogenic nematode worm</name>
    <dbReference type="NCBI Taxonomy" id="37862"/>
    <lineage>
        <taxon>Eukaryota</taxon>
        <taxon>Metazoa</taxon>
        <taxon>Ecdysozoa</taxon>
        <taxon>Nematoda</taxon>
        <taxon>Chromadorea</taxon>
        <taxon>Rhabditida</taxon>
        <taxon>Rhabditina</taxon>
        <taxon>Rhabditomorpha</taxon>
        <taxon>Strongyloidea</taxon>
        <taxon>Heterorhabditidae</taxon>
        <taxon>Heterorhabditis</taxon>
    </lineage>
</organism>
<evidence type="ECO:0000313" key="2">
    <source>
        <dbReference type="WBParaSite" id="Hba_15026"/>
    </source>
</evidence>
<name>A0A1I7XC54_HETBA</name>
<accession>A0A1I7XC54</accession>